<name>A0ACD5YZW9_AVESA</name>
<reference evidence="1" key="2">
    <citation type="submission" date="2025-09" db="UniProtKB">
        <authorList>
            <consortium name="EnsemblPlants"/>
        </authorList>
    </citation>
    <scope>IDENTIFICATION</scope>
</reference>
<evidence type="ECO:0000313" key="1">
    <source>
        <dbReference type="EnsemblPlants" id="AVESA.00010b.r2.6CG1102160.1.CDS.1"/>
    </source>
</evidence>
<organism evidence="1 2">
    <name type="scientific">Avena sativa</name>
    <name type="common">Oat</name>
    <dbReference type="NCBI Taxonomy" id="4498"/>
    <lineage>
        <taxon>Eukaryota</taxon>
        <taxon>Viridiplantae</taxon>
        <taxon>Streptophyta</taxon>
        <taxon>Embryophyta</taxon>
        <taxon>Tracheophyta</taxon>
        <taxon>Spermatophyta</taxon>
        <taxon>Magnoliopsida</taxon>
        <taxon>Liliopsida</taxon>
        <taxon>Poales</taxon>
        <taxon>Poaceae</taxon>
        <taxon>BOP clade</taxon>
        <taxon>Pooideae</taxon>
        <taxon>Poodae</taxon>
        <taxon>Poeae</taxon>
        <taxon>Poeae Chloroplast Group 1 (Aveneae type)</taxon>
        <taxon>Aveninae</taxon>
        <taxon>Avena</taxon>
    </lineage>
</organism>
<evidence type="ECO:0000313" key="2">
    <source>
        <dbReference type="Proteomes" id="UP001732700"/>
    </source>
</evidence>
<dbReference type="Proteomes" id="UP001732700">
    <property type="component" value="Chromosome 6C"/>
</dbReference>
<dbReference type="EnsemblPlants" id="AVESA.00010b.r2.6CG1102160.1">
    <property type="protein sequence ID" value="AVESA.00010b.r2.6CG1102160.1.CDS.1"/>
    <property type="gene ID" value="AVESA.00010b.r2.6CG1102160"/>
</dbReference>
<sequence>MATIISSLVGSCVKKLQDIITEKAILILGVKEEFRELQGTVSQIQCFLQDAEQRRMEELAVNNWLCELRDSVYDADDIIDSARVEGSKLLEDRPLSSRNSTGCSGISLLSCFPSIQRRHEIAIEIKNINRIEKISKLGKKFLTRSEAAPSGQGSTSQPRKSSQLVEPNLVGKEIMHSTRKLVDLILSHKENKAYKLAIVGTGGVGKTTLTQKVYNDQRIKGNFEKHAWICVSRDYNEVTLLKEVLRNIGLQQGQGETIAELQCKLAQTIKGKSFFLVLDDLWKFNVCTDLLRTPLHTAASGIILLTTRDDTVAMKIGVEHTHRVDLMPLEVGWELLWKSMNVSEESELQSLRNIGTEIDRKCGCLPLAIKVTASVLASKDQTENEWKKILHKNAWYQRKLPTEIEGALYVSYVELPHHLKQCFLSFIVLCILKVMPLTVMILSD</sequence>
<keyword evidence="2" id="KW-1185">Reference proteome</keyword>
<reference evidence="1" key="1">
    <citation type="submission" date="2021-05" db="EMBL/GenBank/DDBJ databases">
        <authorList>
            <person name="Scholz U."/>
            <person name="Mascher M."/>
            <person name="Fiebig A."/>
        </authorList>
    </citation>
    <scope>NUCLEOTIDE SEQUENCE [LARGE SCALE GENOMIC DNA]</scope>
</reference>
<proteinExistence type="predicted"/>
<protein>
    <submittedName>
        <fullName evidence="1">Uncharacterized protein</fullName>
    </submittedName>
</protein>
<accession>A0ACD5YZW9</accession>